<keyword evidence="3" id="KW-1185">Reference proteome</keyword>
<dbReference type="PROSITE" id="PS51257">
    <property type="entry name" value="PROKAR_LIPOPROTEIN"/>
    <property type="match status" value="1"/>
</dbReference>
<protein>
    <submittedName>
        <fullName evidence="2">DUF4252 domain-containing protein</fullName>
    </submittedName>
</protein>
<name>A0ABP7UGE1_9FLAO</name>
<dbReference type="InterPro" id="IPR025348">
    <property type="entry name" value="DUF4252"/>
</dbReference>
<feature type="signal peptide" evidence="1">
    <location>
        <begin position="1"/>
        <end position="22"/>
    </location>
</feature>
<reference evidence="3" key="1">
    <citation type="journal article" date="2019" name="Int. J. Syst. Evol. Microbiol.">
        <title>The Global Catalogue of Microorganisms (GCM) 10K type strain sequencing project: providing services to taxonomists for standard genome sequencing and annotation.</title>
        <authorList>
            <consortium name="The Broad Institute Genomics Platform"/>
            <consortium name="The Broad Institute Genome Sequencing Center for Infectious Disease"/>
            <person name="Wu L."/>
            <person name="Ma J."/>
        </authorList>
    </citation>
    <scope>NUCLEOTIDE SEQUENCE [LARGE SCALE GENOMIC DNA]</scope>
    <source>
        <strain evidence="3">JCM 17068</strain>
    </source>
</reference>
<organism evidence="2 3">
    <name type="scientific">Flavobacterium chungnamense</name>
    <dbReference type="NCBI Taxonomy" id="706182"/>
    <lineage>
        <taxon>Bacteria</taxon>
        <taxon>Pseudomonadati</taxon>
        <taxon>Bacteroidota</taxon>
        <taxon>Flavobacteriia</taxon>
        <taxon>Flavobacteriales</taxon>
        <taxon>Flavobacteriaceae</taxon>
        <taxon>Flavobacterium</taxon>
    </lineage>
</organism>
<proteinExistence type="predicted"/>
<feature type="chain" id="PRO_5046099808" evidence="1">
    <location>
        <begin position="23"/>
        <end position="178"/>
    </location>
</feature>
<sequence>MRVITFLAIALSLLLFSCNSEPSLQKYFVDNQEKPGFVVVDVSPSILNLDKTKLTADQSKALSSFEKMNILAYQINDKNKSEFDVERKKINEILKDTTNYQQLMKFGSGKDGASISFIGDEDHIDEFILYGAKSDNGFAVVRILGKDMNPADAMTFLSVLKESNIDMKQLEALKGLMK</sequence>
<gene>
    <name evidence="2" type="ORF">GCM10022388_04110</name>
</gene>
<keyword evidence="1" id="KW-0732">Signal</keyword>
<evidence type="ECO:0000313" key="2">
    <source>
        <dbReference type="EMBL" id="GAA4042438.1"/>
    </source>
</evidence>
<dbReference type="Pfam" id="PF14060">
    <property type="entry name" value="DUF4252"/>
    <property type="match status" value="1"/>
</dbReference>
<evidence type="ECO:0000256" key="1">
    <source>
        <dbReference type="SAM" id="SignalP"/>
    </source>
</evidence>
<dbReference type="RefSeq" id="WP_345089946.1">
    <property type="nucleotide sequence ID" value="NZ_BAABCS010000003.1"/>
</dbReference>
<dbReference type="Proteomes" id="UP001500426">
    <property type="component" value="Unassembled WGS sequence"/>
</dbReference>
<accession>A0ABP7UGE1</accession>
<dbReference type="EMBL" id="BAABCS010000003">
    <property type="protein sequence ID" value="GAA4042438.1"/>
    <property type="molecule type" value="Genomic_DNA"/>
</dbReference>
<comment type="caution">
    <text evidence="2">The sequence shown here is derived from an EMBL/GenBank/DDBJ whole genome shotgun (WGS) entry which is preliminary data.</text>
</comment>
<evidence type="ECO:0000313" key="3">
    <source>
        <dbReference type="Proteomes" id="UP001500426"/>
    </source>
</evidence>